<dbReference type="GO" id="GO:0005881">
    <property type="term" value="C:cytoplasmic microtubule"/>
    <property type="evidence" value="ECO:0007669"/>
    <property type="project" value="TreeGrafter"/>
</dbReference>
<dbReference type="GO" id="GO:0071786">
    <property type="term" value="P:endoplasmic reticulum tubular network organization"/>
    <property type="evidence" value="ECO:0007669"/>
    <property type="project" value="TreeGrafter"/>
</dbReference>
<keyword evidence="1" id="KW-1133">Transmembrane helix</keyword>
<dbReference type="PANTHER" id="PTHR12300:SF117">
    <property type="entry name" value="LP05237P-RELATED"/>
    <property type="match status" value="1"/>
</dbReference>
<comment type="similarity">
    <text evidence="1">Belongs to the DP1 family.</text>
</comment>
<accession>A0AA85KIG7</accession>
<dbReference type="Proteomes" id="UP000050795">
    <property type="component" value="Unassembled WGS sequence"/>
</dbReference>
<dbReference type="PANTHER" id="PTHR12300">
    <property type="entry name" value="HVA22-LIKE PROTEINS"/>
    <property type="match status" value="1"/>
</dbReference>
<evidence type="ECO:0000256" key="2">
    <source>
        <dbReference type="SAM" id="MobiDB-lite"/>
    </source>
</evidence>
<dbReference type="GO" id="GO:0071782">
    <property type="term" value="C:endoplasmic reticulum tubular network"/>
    <property type="evidence" value="ECO:0007669"/>
    <property type="project" value="TreeGrafter"/>
</dbReference>
<evidence type="ECO:0000313" key="4">
    <source>
        <dbReference type="WBParaSite" id="TREG1_89070.1"/>
    </source>
</evidence>
<dbReference type="Pfam" id="PF03134">
    <property type="entry name" value="TB2_DP1_HVA22"/>
    <property type="match status" value="1"/>
</dbReference>
<keyword evidence="1" id="KW-0472">Membrane</keyword>
<feature type="transmembrane region" description="Helical" evidence="1">
    <location>
        <begin position="36"/>
        <end position="59"/>
    </location>
</feature>
<comment type="subcellular location">
    <subcellularLocation>
        <location evidence="1">Membrane</location>
        <topology evidence="1">Multi-pass membrane protein</topology>
    </subcellularLocation>
</comment>
<dbReference type="WBParaSite" id="TREG1_89070.1">
    <property type="protein sequence ID" value="TREG1_89070.1"/>
    <property type="gene ID" value="TREG1_89070"/>
</dbReference>
<reference evidence="4" key="2">
    <citation type="submission" date="2023-11" db="UniProtKB">
        <authorList>
            <consortium name="WormBaseParasite"/>
        </authorList>
    </citation>
    <scope>IDENTIFICATION</scope>
</reference>
<keyword evidence="3" id="KW-1185">Reference proteome</keyword>
<protein>
    <recommendedName>
        <fullName evidence="1">Receptor expression-enhancing protein</fullName>
    </recommendedName>
</protein>
<proteinExistence type="inferred from homology"/>
<dbReference type="GO" id="GO:0008017">
    <property type="term" value="F:microtubule binding"/>
    <property type="evidence" value="ECO:0007669"/>
    <property type="project" value="TreeGrafter"/>
</dbReference>
<feature type="compositionally biased region" description="Low complexity" evidence="2">
    <location>
        <begin position="294"/>
        <end position="305"/>
    </location>
</feature>
<organism evidence="3 4">
    <name type="scientific">Trichobilharzia regenti</name>
    <name type="common">Nasal bird schistosome</name>
    <dbReference type="NCBI Taxonomy" id="157069"/>
    <lineage>
        <taxon>Eukaryota</taxon>
        <taxon>Metazoa</taxon>
        <taxon>Spiralia</taxon>
        <taxon>Lophotrochozoa</taxon>
        <taxon>Platyhelminthes</taxon>
        <taxon>Trematoda</taxon>
        <taxon>Digenea</taxon>
        <taxon>Strigeidida</taxon>
        <taxon>Schistosomatoidea</taxon>
        <taxon>Schistosomatidae</taxon>
        <taxon>Trichobilharzia</taxon>
    </lineage>
</organism>
<dbReference type="AlphaFoldDB" id="A0AA85KIG7"/>
<feature type="transmembrane region" description="Helical" evidence="1">
    <location>
        <begin position="6"/>
        <end position="24"/>
    </location>
</feature>
<feature type="compositionally biased region" description="Low complexity" evidence="2">
    <location>
        <begin position="274"/>
        <end position="284"/>
    </location>
</feature>
<sequence length="312" mass="35178">MLPAFVARLIITVLGVMHPSYRTYKAIKRKDYQEVVTLGMYWVVFSMYITVELVTDILFQWLPFYYEAKTLFVIWLVTPATSGYSFIYRKIIHPELTKRENEIDEAINRAKEKGYSKVVEFGAKGLNYAAKAVLSGAMLGQDFLVDRLGKRSSSMFELNRRSQVGRLRLGAGDILDYDEPDFASTFRERTSPEDDPFALNWLQMGSTGSLGRHWRPGSKVLDTSGLSNVPEDSEHFIEESQSVSSNRSVSTRRTNVAQNYLRLVGRQQSDRRATVSSTSSVVSSPVITRPRLGSSPTSPSTETSLPPKPPRK</sequence>
<reference evidence="3" key="1">
    <citation type="submission" date="2022-06" db="EMBL/GenBank/DDBJ databases">
        <authorList>
            <person name="Berger JAMES D."/>
            <person name="Berger JAMES D."/>
        </authorList>
    </citation>
    <scope>NUCLEOTIDE SEQUENCE [LARGE SCALE GENOMIC DNA]</scope>
</reference>
<keyword evidence="1" id="KW-0812">Transmembrane</keyword>
<evidence type="ECO:0000313" key="3">
    <source>
        <dbReference type="Proteomes" id="UP000050795"/>
    </source>
</evidence>
<name>A0AA85KIG7_TRIRE</name>
<dbReference type="GO" id="GO:0005789">
    <property type="term" value="C:endoplasmic reticulum membrane"/>
    <property type="evidence" value="ECO:0007669"/>
    <property type="project" value="TreeGrafter"/>
</dbReference>
<evidence type="ECO:0000256" key="1">
    <source>
        <dbReference type="RuleBase" id="RU362006"/>
    </source>
</evidence>
<feature type="region of interest" description="Disordered" evidence="2">
    <location>
        <begin position="267"/>
        <end position="312"/>
    </location>
</feature>
<dbReference type="InterPro" id="IPR004345">
    <property type="entry name" value="TB2_DP1_HVA22"/>
</dbReference>
<feature type="transmembrane region" description="Helical" evidence="1">
    <location>
        <begin position="71"/>
        <end position="88"/>
    </location>
</feature>